<name>A0A8C4DRD1_DICLA</name>
<organism evidence="8 9">
    <name type="scientific">Dicentrarchus labrax</name>
    <name type="common">European seabass</name>
    <name type="synonym">Morone labrax</name>
    <dbReference type="NCBI Taxonomy" id="13489"/>
    <lineage>
        <taxon>Eukaryota</taxon>
        <taxon>Metazoa</taxon>
        <taxon>Chordata</taxon>
        <taxon>Craniata</taxon>
        <taxon>Vertebrata</taxon>
        <taxon>Euteleostomi</taxon>
        <taxon>Actinopterygii</taxon>
        <taxon>Neopterygii</taxon>
        <taxon>Teleostei</taxon>
        <taxon>Neoteleostei</taxon>
        <taxon>Acanthomorphata</taxon>
        <taxon>Eupercaria</taxon>
        <taxon>Moronidae</taxon>
        <taxon>Dicentrarchus</taxon>
    </lineage>
</organism>
<evidence type="ECO:0000259" key="7">
    <source>
        <dbReference type="SMART" id="SM00409"/>
    </source>
</evidence>
<feature type="chain" id="PRO_5044680255" description="Immunoglobulin domain-containing protein" evidence="6">
    <location>
        <begin position="18"/>
        <end position="493"/>
    </location>
</feature>
<evidence type="ECO:0000256" key="5">
    <source>
        <dbReference type="SAM" id="Phobius"/>
    </source>
</evidence>
<keyword evidence="9" id="KW-1185">Reference proteome</keyword>
<dbReference type="Ensembl" id="ENSDLAT00005009130.2">
    <property type="protein sequence ID" value="ENSDLAP00005008319.2"/>
    <property type="gene ID" value="ENSDLAG00005004406.2"/>
</dbReference>
<feature type="domain" description="Immunoglobulin" evidence="7">
    <location>
        <begin position="18"/>
        <end position="116"/>
    </location>
</feature>
<evidence type="ECO:0000256" key="2">
    <source>
        <dbReference type="ARBA" id="ARBA00022692"/>
    </source>
</evidence>
<dbReference type="GO" id="GO:0005886">
    <property type="term" value="C:plasma membrane"/>
    <property type="evidence" value="ECO:0007669"/>
    <property type="project" value="TreeGrafter"/>
</dbReference>
<evidence type="ECO:0000256" key="4">
    <source>
        <dbReference type="SAM" id="MobiDB-lite"/>
    </source>
</evidence>
<feature type="domain" description="Immunoglobulin" evidence="7">
    <location>
        <begin position="218"/>
        <end position="320"/>
    </location>
</feature>
<dbReference type="Pfam" id="PF07686">
    <property type="entry name" value="V-set"/>
    <property type="match status" value="1"/>
</dbReference>
<keyword evidence="6" id="KW-0732">Signal</keyword>
<dbReference type="InterPro" id="IPR013106">
    <property type="entry name" value="Ig_V-set"/>
</dbReference>
<dbReference type="GO" id="GO:0004888">
    <property type="term" value="F:transmembrane signaling receptor activity"/>
    <property type="evidence" value="ECO:0007669"/>
    <property type="project" value="TreeGrafter"/>
</dbReference>
<dbReference type="InterPro" id="IPR013783">
    <property type="entry name" value="Ig-like_fold"/>
</dbReference>
<proteinExistence type="predicted"/>
<comment type="subcellular location">
    <subcellularLocation>
        <location evidence="1">Membrane</location>
    </subcellularLocation>
</comment>
<dbReference type="Ensembl" id="ENSDLAT00005009174.2">
    <property type="protein sequence ID" value="ENSDLAP00005008351.2"/>
    <property type="gene ID" value="ENSDLAG00005004406.2"/>
</dbReference>
<evidence type="ECO:0000313" key="8">
    <source>
        <dbReference type="Ensembl" id="ENSDLAP00005008319.2"/>
    </source>
</evidence>
<evidence type="ECO:0000256" key="1">
    <source>
        <dbReference type="ARBA" id="ARBA00004370"/>
    </source>
</evidence>
<keyword evidence="3 5" id="KW-0472">Membrane</keyword>
<dbReference type="AlphaFoldDB" id="A0A8C4DRD1"/>
<dbReference type="Gene3D" id="2.60.40.10">
    <property type="entry name" value="Immunoglobulins"/>
    <property type="match status" value="3"/>
</dbReference>
<feature type="region of interest" description="Disordered" evidence="4">
    <location>
        <begin position="458"/>
        <end position="493"/>
    </location>
</feature>
<keyword evidence="2 5" id="KW-0812">Transmembrane</keyword>
<dbReference type="PANTHER" id="PTHR11860">
    <property type="entry name" value="POLYMERIC-IMMUNOGLOBULIN RECEPTOR"/>
    <property type="match status" value="1"/>
</dbReference>
<accession>A0A8C4DRD1</accession>
<dbReference type="GeneID" id="127372504"/>
<dbReference type="InterPro" id="IPR036179">
    <property type="entry name" value="Ig-like_dom_sf"/>
</dbReference>
<dbReference type="GeneTree" id="ENSGT00720000109813"/>
<feature type="signal peptide" evidence="6">
    <location>
        <begin position="1"/>
        <end position="17"/>
    </location>
</feature>
<dbReference type="RefSeq" id="XP_051272264.1">
    <property type="nucleotide sequence ID" value="XM_051416304.1"/>
</dbReference>
<sequence length="493" mass="54948">MRSSLLLLLSLMTGCELRSEVKGCRGGWVEFTCKYPKTTGNYKNIGVVSRRGTFIQATKKNVWETKDSISLYHDTQNEELRVAIRQLQTKDFGEYQCKEKDKDRMKDREKFKVEVEEDGCQQQLNQTAYRTAKTTITCDYPAKFFCKDNGLICEEILSTKSSLKSNRKYNLTETDSGFNVSISNVSSHDAGLYWCGENEGNYRTGLGKIQLKVEDITTFTRSPTIGQNFTYWCEYPNGAPIKKFICKGEDPSICQPLVNTAQRNMNNGKFSMKEDELKRNVTITVREITADDSGTYWCGAESTDTKRSNTFFHRCLLTVVSPTTSTPSITSSTSDHPVATLSVASTQSTVAPAESGGSSVLTVTIVVVICVVVLALLLIVLFFYKGLCSQTTRNGEAKNNKEDRTYEEIQELPQKPDSGTALKTIYVTANFPTNPSSAPHHHSNINFQSSSGDVGGDTYFTVRDGDQHPTYSTVNHPSRSSADPFYSTVNKPQ</sequence>
<keyword evidence="5" id="KW-1133">Transmembrane helix</keyword>
<dbReference type="PROSITE" id="PS51257">
    <property type="entry name" value="PROKAR_LIPOPROTEIN"/>
    <property type="match status" value="1"/>
</dbReference>
<dbReference type="Proteomes" id="UP000694389">
    <property type="component" value="Unassembled WGS sequence"/>
</dbReference>
<feature type="compositionally biased region" description="Polar residues" evidence="4">
    <location>
        <begin position="469"/>
        <end position="493"/>
    </location>
</feature>
<feature type="domain" description="Immunoglobulin" evidence="7">
    <location>
        <begin position="123"/>
        <end position="214"/>
    </location>
</feature>
<evidence type="ECO:0000256" key="3">
    <source>
        <dbReference type="ARBA" id="ARBA00023136"/>
    </source>
</evidence>
<dbReference type="PANTHER" id="PTHR11860:SF87">
    <property type="entry name" value="CMRF35-LIKE MOLECULE 8"/>
    <property type="match status" value="1"/>
</dbReference>
<evidence type="ECO:0000313" key="9">
    <source>
        <dbReference type="Proteomes" id="UP000694389"/>
    </source>
</evidence>
<dbReference type="InterPro" id="IPR050671">
    <property type="entry name" value="CD300_family_receptors"/>
</dbReference>
<gene>
    <name evidence="8" type="primary">LOC127372504</name>
</gene>
<reference evidence="8" key="1">
    <citation type="submission" date="2025-05" db="UniProtKB">
        <authorList>
            <consortium name="Ensembl"/>
        </authorList>
    </citation>
    <scope>IDENTIFICATION</scope>
</reference>
<accession>A0A8C4DSD5</accession>
<dbReference type="SUPFAM" id="SSF48726">
    <property type="entry name" value="Immunoglobulin"/>
    <property type="match status" value="2"/>
</dbReference>
<dbReference type="InterPro" id="IPR003599">
    <property type="entry name" value="Ig_sub"/>
</dbReference>
<feature type="transmembrane region" description="Helical" evidence="5">
    <location>
        <begin position="360"/>
        <end position="384"/>
    </location>
</feature>
<dbReference type="SMART" id="SM00409">
    <property type="entry name" value="IG"/>
    <property type="match status" value="3"/>
</dbReference>
<protein>
    <recommendedName>
        <fullName evidence="7">Immunoglobulin domain-containing protein</fullName>
    </recommendedName>
</protein>
<evidence type="ECO:0000256" key="6">
    <source>
        <dbReference type="SAM" id="SignalP"/>
    </source>
</evidence>